<keyword evidence="2" id="KW-0540">Nuclease</keyword>
<dbReference type="InterPro" id="IPR003761">
    <property type="entry name" value="Exonuc_VII_S"/>
</dbReference>
<protein>
    <submittedName>
        <fullName evidence="4">Exodeoxyribonuclease 7 small subunit</fullName>
        <ecNumber evidence="4">3.1.11.6</ecNumber>
    </submittedName>
</protein>
<dbReference type="RefSeq" id="WP_338095322.1">
    <property type="nucleotide sequence ID" value="NZ_JAWDKB010000001.1"/>
</dbReference>
<evidence type="ECO:0000313" key="5">
    <source>
        <dbReference type="Proteomes" id="UP001283212"/>
    </source>
</evidence>
<dbReference type="GO" id="GO:0005829">
    <property type="term" value="C:cytosol"/>
    <property type="evidence" value="ECO:0007669"/>
    <property type="project" value="TreeGrafter"/>
</dbReference>
<dbReference type="NCBIfam" id="TIGR01280">
    <property type="entry name" value="xseB"/>
    <property type="match status" value="1"/>
</dbReference>
<sequence length="66" mass="7562">MTETPQNQTYESMITELKAIAKQLDDPETSIEDAVRLHQRGLSLIQNCEEFLQKAELSITEVQPEE</sequence>
<gene>
    <name evidence="4" type="primary">xseB</name>
    <name evidence="4" type="ORF">McpCs1_01220</name>
</gene>
<evidence type="ECO:0000313" key="4">
    <source>
        <dbReference type="EMBL" id="MDV0442777.1"/>
    </source>
</evidence>
<evidence type="ECO:0000256" key="3">
    <source>
        <dbReference type="ARBA" id="ARBA00022801"/>
    </source>
</evidence>
<keyword evidence="1" id="KW-0963">Cytoplasm</keyword>
<dbReference type="PIRSF" id="PIRSF006488">
    <property type="entry name" value="Exonuc_VII_S"/>
    <property type="match status" value="1"/>
</dbReference>
<dbReference type="AlphaFoldDB" id="A0AAE4MD19"/>
<accession>A0AAE4MD19</accession>
<dbReference type="GO" id="GO:0006308">
    <property type="term" value="P:DNA catabolic process"/>
    <property type="evidence" value="ECO:0007669"/>
    <property type="project" value="InterPro"/>
</dbReference>
<proteinExistence type="predicted"/>
<dbReference type="EC" id="3.1.11.6" evidence="4"/>
<reference evidence="4 5" key="1">
    <citation type="submission" date="2023-06" db="EMBL/GenBank/DDBJ databases">
        <title>Genome sequence of Methancorpusculaceae sp. Cs1.</title>
        <authorList>
            <person name="Protasov E."/>
            <person name="Platt K."/>
            <person name="Poehlein A."/>
            <person name="Daniel R."/>
            <person name="Brune A."/>
        </authorList>
    </citation>
    <scope>NUCLEOTIDE SEQUENCE [LARGE SCALE GENOMIC DNA]</scope>
    <source>
        <strain evidence="4 5">Cs1</strain>
    </source>
</reference>
<comment type="caution">
    <text evidence="4">The sequence shown here is derived from an EMBL/GenBank/DDBJ whole genome shotgun (WGS) entry which is preliminary data.</text>
</comment>
<dbReference type="Proteomes" id="UP001283212">
    <property type="component" value="Unassembled WGS sequence"/>
</dbReference>
<dbReference type="Pfam" id="PF02609">
    <property type="entry name" value="Exonuc_VII_S"/>
    <property type="match status" value="1"/>
</dbReference>
<organism evidence="4 5">
    <name type="scientific">Methanorbis rubei</name>
    <dbReference type="NCBI Taxonomy" id="3028300"/>
    <lineage>
        <taxon>Archaea</taxon>
        <taxon>Methanobacteriati</taxon>
        <taxon>Methanobacteriota</taxon>
        <taxon>Stenosarchaea group</taxon>
        <taxon>Methanomicrobia</taxon>
        <taxon>Methanomicrobiales</taxon>
        <taxon>Methanocorpusculaceae</taxon>
        <taxon>Methanorbis</taxon>
    </lineage>
</organism>
<keyword evidence="3 4" id="KW-0378">Hydrolase</keyword>
<dbReference type="GO" id="GO:0008855">
    <property type="term" value="F:exodeoxyribonuclease VII activity"/>
    <property type="evidence" value="ECO:0007669"/>
    <property type="project" value="UniProtKB-EC"/>
</dbReference>
<dbReference type="EMBL" id="JAWDKB010000001">
    <property type="protein sequence ID" value="MDV0442777.1"/>
    <property type="molecule type" value="Genomic_DNA"/>
</dbReference>
<evidence type="ECO:0000256" key="1">
    <source>
        <dbReference type="ARBA" id="ARBA00022490"/>
    </source>
</evidence>
<evidence type="ECO:0000256" key="2">
    <source>
        <dbReference type="ARBA" id="ARBA00022722"/>
    </source>
</evidence>
<dbReference type="SUPFAM" id="SSF116842">
    <property type="entry name" value="XseB-like"/>
    <property type="match status" value="1"/>
</dbReference>
<dbReference type="GO" id="GO:0009318">
    <property type="term" value="C:exodeoxyribonuclease VII complex"/>
    <property type="evidence" value="ECO:0007669"/>
    <property type="project" value="InterPro"/>
</dbReference>
<dbReference type="PANTHER" id="PTHR34137:SF1">
    <property type="entry name" value="EXODEOXYRIBONUCLEASE 7 SMALL SUBUNIT"/>
    <property type="match status" value="1"/>
</dbReference>
<name>A0AAE4MD19_9EURY</name>
<dbReference type="InterPro" id="IPR037004">
    <property type="entry name" value="Exonuc_VII_ssu_sf"/>
</dbReference>
<dbReference type="Gene3D" id="1.10.287.1040">
    <property type="entry name" value="Exonuclease VII, small subunit"/>
    <property type="match status" value="1"/>
</dbReference>
<dbReference type="PANTHER" id="PTHR34137">
    <property type="entry name" value="EXODEOXYRIBONUCLEASE 7 SMALL SUBUNIT"/>
    <property type="match status" value="1"/>
</dbReference>
<keyword evidence="5" id="KW-1185">Reference proteome</keyword>